<evidence type="ECO:0000313" key="2">
    <source>
        <dbReference type="Proteomes" id="UP001274321"/>
    </source>
</evidence>
<dbReference type="PANTHER" id="PTHR31687:SF3">
    <property type="entry name" value="PROTEIN URG3"/>
    <property type="match status" value="1"/>
</dbReference>
<protein>
    <submittedName>
        <fullName evidence="1">URC4/urg3 family protein</fullName>
    </submittedName>
</protein>
<keyword evidence="2" id="KW-1185">Reference proteome</keyword>
<dbReference type="EMBL" id="JAXAFJ010000001">
    <property type="protein sequence ID" value="MDX6805017.1"/>
    <property type="molecule type" value="Genomic_DNA"/>
</dbReference>
<dbReference type="PANTHER" id="PTHR31687">
    <property type="match status" value="1"/>
</dbReference>
<accession>A0ABU4RJM4</accession>
<dbReference type="Pfam" id="PF07958">
    <property type="entry name" value="DUF1688"/>
    <property type="match status" value="1"/>
</dbReference>
<sequence>MPANLNKPAEAVAWLKTADAVRERSHALLALGEAGTLNHFRLDLDRMDQAADYVADVIREQYPQLEIPYHSRWRHFHAAGVDRWGMIADAVSMLDITEIARLRFDLCVPSVLLDAGAGTTWRYEEPGTGMFLARSEGLAVASLHGFVEGAFSSDPHNRMLADAAGLEAVTPQTIETMFQVSGKNPLLGVPGRAELMRHLGQVLRERPDIFGRFEPRIGHLYDHIKRAYPNAVPARAILEAVLDAFGPIWPSRLQIGGENLGDVWRHSQIVTRDLTSGLIPFHKLSQWLTYSLIEIFQDAGDEVTDVGELTGLPEYRNGGLFIDLGVIRPRDPALRETLLPVDHEAVVEWRGLTVALLDRLATPVRLRLGRSEDDMPLACVLEGGTWAAGRKIASELRPDGGPPLKILSDGTVF</sequence>
<comment type="caution">
    <text evidence="1">The sequence shown here is derived from an EMBL/GenBank/DDBJ whole genome shotgun (WGS) entry which is preliminary data.</text>
</comment>
<dbReference type="Proteomes" id="UP001274321">
    <property type="component" value="Unassembled WGS sequence"/>
</dbReference>
<gene>
    <name evidence="1" type="ORF">SCD90_02970</name>
</gene>
<name>A0ABU4RJM4_9HYPH</name>
<proteinExistence type="predicted"/>
<evidence type="ECO:0000313" key="1">
    <source>
        <dbReference type="EMBL" id="MDX6805017.1"/>
    </source>
</evidence>
<dbReference type="InterPro" id="IPR012469">
    <property type="entry name" value="DUF1688"/>
</dbReference>
<organism evidence="1 2">
    <name type="scientific">Terrihabitans rhizophilus</name>
    <dbReference type="NCBI Taxonomy" id="3092662"/>
    <lineage>
        <taxon>Bacteria</taxon>
        <taxon>Pseudomonadati</taxon>
        <taxon>Pseudomonadota</taxon>
        <taxon>Alphaproteobacteria</taxon>
        <taxon>Hyphomicrobiales</taxon>
        <taxon>Terrihabitans</taxon>
    </lineage>
</organism>
<reference evidence="1 2" key="1">
    <citation type="submission" date="2023-11" db="EMBL/GenBank/DDBJ databases">
        <authorList>
            <person name="Bao R."/>
        </authorList>
    </citation>
    <scope>NUCLEOTIDE SEQUENCE [LARGE SCALE GENOMIC DNA]</scope>
    <source>
        <strain evidence="1 2">PJ23</strain>
    </source>
</reference>
<dbReference type="RefSeq" id="WP_319843123.1">
    <property type="nucleotide sequence ID" value="NZ_JAXAFJ010000001.1"/>
</dbReference>